<comment type="caution">
    <text evidence="9">The sequence shown here is derived from an EMBL/GenBank/DDBJ whole genome shotgun (WGS) entry which is preliminary data.</text>
</comment>
<evidence type="ECO:0000313" key="10">
    <source>
        <dbReference type="Proteomes" id="UP001561046"/>
    </source>
</evidence>
<dbReference type="Pfam" id="PF01612">
    <property type="entry name" value="DNA_pol_A_exo1"/>
    <property type="match status" value="1"/>
</dbReference>
<evidence type="ECO:0000259" key="8">
    <source>
        <dbReference type="SMART" id="SM00474"/>
    </source>
</evidence>
<evidence type="ECO:0000256" key="3">
    <source>
        <dbReference type="ARBA" id="ARBA00022801"/>
    </source>
</evidence>
<evidence type="ECO:0000256" key="5">
    <source>
        <dbReference type="ARBA" id="ARBA00022842"/>
    </source>
</evidence>
<keyword evidence="3 9" id="KW-0378">Hydrolase</keyword>
<dbReference type="PANTHER" id="PTHR13620">
    <property type="entry name" value="3-5 EXONUCLEASE"/>
    <property type="match status" value="1"/>
</dbReference>
<proteinExistence type="predicted"/>
<dbReference type="RefSeq" id="WP_369338676.1">
    <property type="nucleotide sequence ID" value="NZ_JBFYGN010000011.1"/>
</dbReference>
<name>A0ABV3ZX61_9BURK</name>
<keyword evidence="10" id="KW-1185">Reference proteome</keyword>
<evidence type="ECO:0000256" key="4">
    <source>
        <dbReference type="ARBA" id="ARBA00022839"/>
    </source>
</evidence>
<dbReference type="InterPro" id="IPR036397">
    <property type="entry name" value="RNaseH_sf"/>
</dbReference>
<keyword evidence="5" id="KW-0460">Magnesium</keyword>
<reference evidence="9 10" key="1">
    <citation type="journal article" date="2013" name="Int. J. Syst. Evol. Microbiol.">
        <title>Comamonas guangdongensis sp. nov., isolated from subterranean forest sediment, and emended description of the genus Comamonas.</title>
        <authorList>
            <person name="Zhang J."/>
            <person name="Wang Y."/>
            <person name="Zhou S."/>
            <person name="Wu C."/>
            <person name="He J."/>
            <person name="Li F."/>
        </authorList>
    </citation>
    <scope>NUCLEOTIDE SEQUENCE [LARGE SCALE GENOMIC DNA]</scope>
    <source>
        <strain evidence="9 10">CCTCC AB2011133</strain>
    </source>
</reference>
<evidence type="ECO:0000256" key="7">
    <source>
        <dbReference type="ARBA" id="ARBA00042761"/>
    </source>
</evidence>
<dbReference type="InterPro" id="IPR002562">
    <property type="entry name" value="3'-5'_exonuclease_dom"/>
</dbReference>
<organism evidence="9 10">
    <name type="scientific">Comamonas guangdongensis</name>
    <dbReference type="NCBI Taxonomy" id="510515"/>
    <lineage>
        <taxon>Bacteria</taxon>
        <taxon>Pseudomonadati</taxon>
        <taxon>Pseudomonadota</taxon>
        <taxon>Betaproteobacteria</taxon>
        <taxon>Burkholderiales</taxon>
        <taxon>Comamonadaceae</taxon>
        <taxon>Comamonas</taxon>
    </lineage>
</organism>
<dbReference type="CDD" id="cd06141">
    <property type="entry name" value="WRN_exo"/>
    <property type="match status" value="1"/>
</dbReference>
<dbReference type="PANTHER" id="PTHR13620:SF109">
    <property type="entry name" value="3'-5' EXONUCLEASE"/>
    <property type="match status" value="1"/>
</dbReference>
<protein>
    <recommendedName>
        <fullName evidence="6">3'-5' exonuclease</fullName>
    </recommendedName>
    <alternativeName>
        <fullName evidence="7">Werner Syndrome-like exonuclease</fullName>
    </alternativeName>
</protein>
<dbReference type="GO" id="GO:0004527">
    <property type="term" value="F:exonuclease activity"/>
    <property type="evidence" value="ECO:0007669"/>
    <property type="project" value="UniProtKB-KW"/>
</dbReference>
<evidence type="ECO:0000313" key="9">
    <source>
        <dbReference type="EMBL" id="MEX8193479.1"/>
    </source>
</evidence>
<accession>A0ABV3ZX61</accession>
<keyword evidence="2" id="KW-0479">Metal-binding</keyword>
<evidence type="ECO:0000256" key="1">
    <source>
        <dbReference type="ARBA" id="ARBA00022722"/>
    </source>
</evidence>
<gene>
    <name evidence="9" type="ORF">AB6724_11585</name>
</gene>
<dbReference type="SMART" id="SM00474">
    <property type="entry name" value="35EXOc"/>
    <property type="match status" value="1"/>
</dbReference>
<feature type="domain" description="3'-5' exonuclease" evidence="8">
    <location>
        <begin position="23"/>
        <end position="201"/>
    </location>
</feature>
<keyword evidence="4 9" id="KW-0269">Exonuclease</keyword>
<dbReference type="SUPFAM" id="SSF53098">
    <property type="entry name" value="Ribonuclease H-like"/>
    <property type="match status" value="1"/>
</dbReference>
<evidence type="ECO:0000256" key="2">
    <source>
        <dbReference type="ARBA" id="ARBA00022723"/>
    </source>
</evidence>
<keyword evidence="1" id="KW-0540">Nuclease</keyword>
<dbReference type="InterPro" id="IPR012337">
    <property type="entry name" value="RNaseH-like_sf"/>
</dbReference>
<dbReference type="Proteomes" id="UP001561046">
    <property type="component" value="Unassembled WGS sequence"/>
</dbReference>
<sequence>MPKLKAPSKEDSALLPHFAELPVQAIHIPQAPAEFDAAYAALTAARFLGFDTESKPLFNAGQHDSGPHLVQLATTQQAWLLQLHHPRALELTREILGAAHICKIGFGLDNDRQSLPRRLGTELVNVEDLDRRFKQLGYGPSIGVRAAVALVLRQNFRKSKRTSTSNWASPQLTTAQCRYAANDAHAPAVIQTALQHWEEHQLQRLSPSRSPRPGQR</sequence>
<evidence type="ECO:0000256" key="6">
    <source>
        <dbReference type="ARBA" id="ARBA00040531"/>
    </source>
</evidence>
<dbReference type="Gene3D" id="3.30.420.10">
    <property type="entry name" value="Ribonuclease H-like superfamily/Ribonuclease H"/>
    <property type="match status" value="1"/>
</dbReference>
<dbReference type="EMBL" id="JBFYGN010000011">
    <property type="protein sequence ID" value="MEX8193479.1"/>
    <property type="molecule type" value="Genomic_DNA"/>
</dbReference>
<dbReference type="InterPro" id="IPR051132">
    <property type="entry name" value="3-5_Exonuclease_domain"/>
</dbReference>